<dbReference type="InterPro" id="IPR005760">
    <property type="entry name" value="A/G_AdeGlyc_MutY"/>
</dbReference>
<comment type="catalytic activity">
    <reaction evidence="1 14">
        <text>Hydrolyzes free adenine bases from 7,8-dihydro-8-oxoguanine:adenine mismatched double-stranded DNA, leaving an apurinic site.</text>
        <dbReference type="EC" id="3.2.2.31"/>
    </reaction>
</comment>
<feature type="domain" description="HhH-GPD" evidence="16">
    <location>
        <begin position="39"/>
        <end position="190"/>
    </location>
</feature>
<evidence type="ECO:0000259" key="16">
    <source>
        <dbReference type="SMART" id="SM00478"/>
    </source>
</evidence>
<comment type="function">
    <text evidence="2">Adenine glycosylase active on G-A mispairs. MutY also corrects error-prone DNA synthesis past GO lesions which are due to the oxidatively damaged form of guanine: 7,8-dihydro-8-oxoguanine (8-oxo-dGTP).</text>
</comment>
<dbReference type="Pfam" id="PF00633">
    <property type="entry name" value="HHH"/>
    <property type="match status" value="1"/>
</dbReference>
<evidence type="ECO:0000256" key="9">
    <source>
        <dbReference type="ARBA" id="ARBA00022801"/>
    </source>
</evidence>
<dbReference type="PROSITE" id="PS01155">
    <property type="entry name" value="ENDONUCLEASE_III_2"/>
    <property type="match status" value="1"/>
</dbReference>
<organism evidence="17 18">
    <name type="scientific">Aquicella siphonis</name>
    <dbReference type="NCBI Taxonomy" id="254247"/>
    <lineage>
        <taxon>Bacteria</taxon>
        <taxon>Pseudomonadati</taxon>
        <taxon>Pseudomonadota</taxon>
        <taxon>Gammaproteobacteria</taxon>
        <taxon>Legionellales</taxon>
        <taxon>Coxiellaceae</taxon>
        <taxon>Aquicella</taxon>
    </lineage>
</organism>
<dbReference type="InterPro" id="IPR015797">
    <property type="entry name" value="NUDIX_hydrolase-like_dom_sf"/>
</dbReference>
<evidence type="ECO:0000256" key="14">
    <source>
        <dbReference type="RuleBase" id="RU365096"/>
    </source>
</evidence>
<dbReference type="InterPro" id="IPR023170">
    <property type="entry name" value="HhH_base_excis_C"/>
</dbReference>
<proteinExistence type="inferred from homology"/>
<dbReference type="InterPro" id="IPR000445">
    <property type="entry name" value="HhH_motif"/>
</dbReference>
<keyword evidence="9" id="KW-0378">Hydrolase</keyword>
<dbReference type="NCBIfam" id="TIGR01084">
    <property type="entry name" value="mutY"/>
    <property type="match status" value="1"/>
</dbReference>
<keyword evidence="7" id="KW-0479">Metal-binding</keyword>
<keyword evidence="11" id="KW-0411">Iron-sulfur</keyword>
<keyword evidence="12" id="KW-0234">DNA repair</keyword>
<comment type="similarity">
    <text evidence="3 14">Belongs to the Nth/MutY family.</text>
</comment>
<dbReference type="GO" id="GO:0006284">
    <property type="term" value="P:base-excision repair"/>
    <property type="evidence" value="ECO:0007669"/>
    <property type="project" value="UniProtKB-UniRule"/>
</dbReference>
<evidence type="ECO:0000256" key="13">
    <source>
        <dbReference type="ARBA" id="ARBA00023295"/>
    </source>
</evidence>
<dbReference type="SUPFAM" id="SSF55811">
    <property type="entry name" value="Nudix"/>
    <property type="match status" value="1"/>
</dbReference>
<evidence type="ECO:0000256" key="1">
    <source>
        <dbReference type="ARBA" id="ARBA00000843"/>
    </source>
</evidence>
<dbReference type="PANTHER" id="PTHR42944">
    <property type="entry name" value="ADENINE DNA GLYCOSYLASE"/>
    <property type="match status" value="1"/>
</dbReference>
<keyword evidence="8 14" id="KW-0227">DNA damage</keyword>
<dbReference type="EC" id="3.2.2.31" evidence="4 14"/>
<dbReference type="SMART" id="SM00478">
    <property type="entry name" value="ENDO3c"/>
    <property type="match status" value="1"/>
</dbReference>
<dbReference type="InterPro" id="IPR011257">
    <property type="entry name" value="DNA_glycosylase"/>
</dbReference>
<evidence type="ECO:0000256" key="3">
    <source>
        <dbReference type="ARBA" id="ARBA00008343"/>
    </source>
</evidence>
<dbReference type="Pfam" id="PF14815">
    <property type="entry name" value="NUDIX_4"/>
    <property type="match status" value="1"/>
</dbReference>
<keyword evidence="6" id="KW-0004">4Fe-4S</keyword>
<dbReference type="CDD" id="cd00056">
    <property type="entry name" value="ENDO3c"/>
    <property type="match status" value="1"/>
</dbReference>
<dbReference type="EMBL" id="LR699119">
    <property type="protein sequence ID" value="VVC76600.1"/>
    <property type="molecule type" value="Genomic_DNA"/>
</dbReference>
<name>A0A5E4PHU1_9COXI</name>
<dbReference type="Gene3D" id="1.10.340.30">
    <property type="entry name" value="Hypothetical protein, domain 2"/>
    <property type="match status" value="1"/>
</dbReference>
<dbReference type="AlphaFoldDB" id="A0A5E4PHU1"/>
<keyword evidence="10 14" id="KW-0408">Iron</keyword>
<evidence type="ECO:0000313" key="18">
    <source>
        <dbReference type="Proteomes" id="UP000324194"/>
    </source>
</evidence>
<evidence type="ECO:0000256" key="12">
    <source>
        <dbReference type="ARBA" id="ARBA00023204"/>
    </source>
</evidence>
<evidence type="ECO:0000256" key="7">
    <source>
        <dbReference type="ARBA" id="ARBA00022723"/>
    </source>
</evidence>
<evidence type="ECO:0000256" key="15">
    <source>
        <dbReference type="SAM" id="MobiDB-lite"/>
    </source>
</evidence>
<dbReference type="OrthoDB" id="9802365at2"/>
<dbReference type="KEGG" id="asip:AQUSIP_19220"/>
<dbReference type="InterPro" id="IPR044298">
    <property type="entry name" value="MIG/MutY"/>
</dbReference>
<dbReference type="InterPro" id="IPR004036">
    <property type="entry name" value="Endonuclease-III-like_CS2"/>
</dbReference>
<feature type="region of interest" description="Disordered" evidence="15">
    <location>
        <begin position="355"/>
        <end position="380"/>
    </location>
</feature>
<dbReference type="PANTHER" id="PTHR42944:SF1">
    <property type="entry name" value="ADENINE DNA GLYCOSYLASE"/>
    <property type="match status" value="1"/>
</dbReference>
<dbReference type="Proteomes" id="UP000324194">
    <property type="component" value="Chromosome 1"/>
</dbReference>
<dbReference type="GO" id="GO:0000701">
    <property type="term" value="F:purine-specific mismatch base pair DNA N-glycosylase activity"/>
    <property type="evidence" value="ECO:0007669"/>
    <property type="project" value="UniProtKB-EC"/>
</dbReference>
<evidence type="ECO:0000256" key="8">
    <source>
        <dbReference type="ARBA" id="ARBA00022763"/>
    </source>
</evidence>
<dbReference type="SUPFAM" id="SSF48150">
    <property type="entry name" value="DNA-glycosylase"/>
    <property type="match status" value="1"/>
</dbReference>
<dbReference type="GO" id="GO:0035485">
    <property type="term" value="F:adenine/guanine mispair binding"/>
    <property type="evidence" value="ECO:0007669"/>
    <property type="project" value="TreeGrafter"/>
</dbReference>
<evidence type="ECO:0000256" key="2">
    <source>
        <dbReference type="ARBA" id="ARBA00002933"/>
    </source>
</evidence>
<dbReference type="InterPro" id="IPR003265">
    <property type="entry name" value="HhH-GPD_domain"/>
</dbReference>
<evidence type="ECO:0000256" key="4">
    <source>
        <dbReference type="ARBA" id="ARBA00012045"/>
    </source>
</evidence>
<sequence length="380" mass="43452">MRPLQFQKTILNWFDQHGRKHLPWQQDKTPYRVWISEIMLQQTQVNTVIPYYEQFMQRFPSLKALAQASVDDVLHSWAGLGYYSRARNLHRAAKWILEEVNGIFPDNIADLMQLPGIGRSTAGAILSIAFGKKAPILDGNVKRVLSRFAGIDEPVNDKTTENKLWALAERYTPEKRVDHYTQAIMDLGATLCTRSKPQCGTCPLGKNCYAYRMGMADLLPKKKSARTLPVRAAAFLILRNKGRILLHKRPETGIWGGLWSLPEIPGKPDEGKIREYCRRQLRHPIACYQPLEPFRHTFSHYHLDIHPVIVTIRPSHRPALDTEMEAGMQIWYNPREAKAVGLPKPIQLLLRGLDDQNHTMRKTAQRSGRTRPASASRRAG</sequence>
<reference evidence="17 18" key="1">
    <citation type="submission" date="2019-08" db="EMBL/GenBank/DDBJ databases">
        <authorList>
            <person name="Guy L."/>
        </authorList>
    </citation>
    <scope>NUCLEOTIDE SEQUENCE [LARGE SCALE GENOMIC DNA]</scope>
    <source>
        <strain evidence="17 18">SGT-108</strain>
    </source>
</reference>
<dbReference type="CDD" id="cd03431">
    <property type="entry name" value="NUDIX_DNA_Glycosylase_C-MutY"/>
    <property type="match status" value="1"/>
</dbReference>
<evidence type="ECO:0000256" key="5">
    <source>
        <dbReference type="ARBA" id="ARBA00022023"/>
    </source>
</evidence>
<dbReference type="Gene3D" id="3.90.79.10">
    <property type="entry name" value="Nucleoside Triphosphate Pyrophosphohydrolase"/>
    <property type="match status" value="1"/>
</dbReference>
<dbReference type="GO" id="GO:0034039">
    <property type="term" value="F:8-oxo-7,8-dihydroguanine DNA N-glycosylase activity"/>
    <property type="evidence" value="ECO:0007669"/>
    <property type="project" value="TreeGrafter"/>
</dbReference>
<dbReference type="RefSeq" id="WP_148339907.1">
    <property type="nucleotide sequence ID" value="NZ_LR699119.1"/>
</dbReference>
<dbReference type="GO" id="GO:0032357">
    <property type="term" value="F:oxidized purine DNA binding"/>
    <property type="evidence" value="ECO:0007669"/>
    <property type="project" value="TreeGrafter"/>
</dbReference>
<evidence type="ECO:0000256" key="6">
    <source>
        <dbReference type="ARBA" id="ARBA00022485"/>
    </source>
</evidence>
<gene>
    <name evidence="17" type="primary">mutY</name>
    <name evidence="17" type="ORF">AQUSIP_19220</name>
</gene>
<dbReference type="GO" id="GO:0046872">
    <property type="term" value="F:metal ion binding"/>
    <property type="evidence" value="ECO:0007669"/>
    <property type="project" value="UniProtKB-UniRule"/>
</dbReference>
<evidence type="ECO:0000313" key="17">
    <source>
        <dbReference type="EMBL" id="VVC76600.1"/>
    </source>
</evidence>
<dbReference type="Gene3D" id="1.10.1670.10">
    <property type="entry name" value="Helix-hairpin-Helix base-excision DNA repair enzymes (C-terminal)"/>
    <property type="match status" value="1"/>
</dbReference>
<dbReference type="InterPro" id="IPR029119">
    <property type="entry name" value="MutY_C"/>
</dbReference>
<dbReference type="GO" id="GO:0006298">
    <property type="term" value="P:mismatch repair"/>
    <property type="evidence" value="ECO:0007669"/>
    <property type="project" value="TreeGrafter"/>
</dbReference>
<evidence type="ECO:0000256" key="10">
    <source>
        <dbReference type="ARBA" id="ARBA00023004"/>
    </source>
</evidence>
<comment type="cofactor">
    <cofactor evidence="14">
        <name>[4Fe-4S] cluster</name>
        <dbReference type="ChEBI" id="CHEBI:49883"/>
    </cofactor>
    <text evidence="14">Binds 1 [4Fe-4S] cluster.</text>
</comment>
<dbReference type="FunFam" id="1.10.340.30:FF:000002">
    <property type="entry name" value="Adenine DNA glycosylase"/>
    <property type="match status" value="1"/>
</dbReference>
<dbReference type="Pfam" id="PF00730">
    <property type="entry name" value="HhH-GPD"/>
    <property type="match status" value="1"/>
</dbReference>
<keyword evidence="18" id="KW-1185">Reference proteome</keyword>
<dbReference type="GO" id="GO:0051539">
    <property type="term" value="F:4 iron, 4 sulfur cluster binding"/>
    <property type="evidence" value="ECO:0007669"/>
    <property type="project" value="UniProtKB-UniRule"/>
</dbReference>
<evidence type="ECO:0000256" key="11">
    <source>
        <dbReference type="ARBA" id="ARBA00023014"/>
    </source>
</evidence>
<accession>A0A5E4PHU1</accession>
<protein>
    <recommendedName>
        <fullName evidence="5 14">Adenine DNA glycosylase</fullName>
        <ecNumber evidence="4 14">3.2.2.31</ecNumber>
    </recommendedName>
</protein>
<keyword evidence="13 14" id="KW-0326">Glycosidase</keyword>